<name>A0A4R1YWG1_9RHOB</name>
<dbReference type="Gene3D" id="2.40.50.180">
    <property type="entry name" value="CheA-289, Domain 4"/>
    <property type="match status" value="1"/>
</dbReference>
<dbReference type="PANTHER" id="PTHR22617:SF23">
    <property type="entry name" value="CHEMOTAXIS PROTEIN CHEW"/>
    <property type="match status" value="1"/>
</dbReference>
<dbReference type="InterPro" id="IPR036061">
    <property type="entry name" value="CheW-like_dom_sf"/>
</dbReference>
<dbReference type="AlphaFoldDB" id="A0A4R1YWG1"/>
<dbReference type="Gene3D" id="2.30.30.40">
    <property type="entry name" value="SH3 Domains"/>
    <property type="match status" value="1"/>
</dbReference>
<dbReference type="InterPro" id="IPR039315">
    <property type="entry name" value="CheW"/>
</dbReference>
<dbReference type="GO" id="GO:0007165">
    <property type="term" value="P:signal transduction"/>
    <property type="evidence" value="ECO:0007669"/>
    <property type="project" value="InterPro"/>
</dbReference>
<dbReference type="PROSITE" id="PS50851">
    <property type="entry name" value="CHEW"/>
    <property type="match status" value="1"/>
</dbReference>
<dbReference type="EMBL" id="SLVM01000007">
    <property type="protein sequence ID" value="TCM85510.1"/>
    <property type="molecule type" value="Genomic_DNA"/>
</dbReference>
<dbReference type="SUPFAM" id="SSF50341">
    <property type="entry name" value="CheW-like"/>
    <property type="match status" value="1"/>
</dbReference>
<dbReference type="Pfam" id="PF01584">
    <property type="entry name" value="CheW"/>
    <property type="match status" value="1"/>
</dbReference>
<sequence>MQVVTLTLSGETLAVPTRMLHEILEPVPVTRVPRAGRFASGLINVRGAVIPLTDLRVALGMAQAAQDEHTRILVLDVPVAGEATTVAVIADRVLDVTEIDDAAMGDIPEVGMKWPPEFLSGIARTDAGFVILPDLERIYAASLANSTGTPQFEKDL</sequence>
<comment type="caution">
    <text evidence="2">The sequence shown here is derived from an EMBL/GenBank/DDBJ whole genome shotgun (WGS) entry which is preliminary data.</text>
</comment>
<keyword evidence="3" id="KW-1185">Reference proteome</keyword>
<evidence type="ECO:0000313" key="2">
    <source>
        <dbReference type="EMBL" id="TCM85510.1"/>
    </source>
</evidence>
<protein>
    <submittedName>
        <fullName evidence="2">Purine-binding chemotaxis protein CheW</fullName>
    </submittedName>
</protein>
<evidence type="ECO:0000259" key="1">
    <source>
        <dbReference type="PROSITE" id="PS50851"/>
    </source>
</evidence>
<dbReference type="GO" id="GO:0006935">
    <property type="term" value="P:chemotaxis"/>
    <property type="evidence" value="ECO:0007669"/>
    <property type="project" value="InterPro"/>
</dbReference>
<feature type="domain" description="CheW-like" evidence="1">
    <location>
        <begin position="1"/>
        <end position="144"/>
    </location>
</feature>
<dbReference type="InterPro" id="IPR002545">
    <property type="entry name" value="CheW-lke_dom"/>
</dbReference>
<dbReference type="RefSeq" id="WP_132694200.1">
    <property type="nucleotide sequence ID" value="NZ_SLVM01000007.1"/>
</dbReference>
<proteinExistence type="predicted"/>
<dbReference type="Proteomes" id="UP000295277">
    <property type="component" value="Unassembled WGS sequence"/>
</dbReference>
<gene>
    <name evidence="2" type="ORF">EV216_10784</name>
</gene>
<organism evidence="2 3">
    <name type="scientific">Rhodovulum steppense</name>
    <dbReference type="NCBI Taxonomy" id="540251"/>
    <lineage>
        <taxon>Bacteria</taxon>
        <taxon>Pseudomonadati</taxon>
        <taxon>Pseudomonadota</taxon>
        <taxon>Alphaproteobacteria</taxon>
        <taxon>Rhodobacterales</taxon>
        <taxon>Paracoccaceae</taxon>
        <taxon>Rhodovulum</taxon>
    </lineage>
</organism>
<evidence type="ECO:0000313" key="3">
    <source>
        <dbReference type="Proteomes" id="UP000295277"/>
    </source>
</evidence>
<accession>A0A4R1YWG1</accession>
<dbReference type="OrthoDB" id="3291462at2"/>
<dbReference type="GO" id="GO:0005829">
    <property type="term" value="C:cytosol"/>
    <property type="evidence" value="ECO:0007669"/>
    <property type="project" value="TreeGrafter"/>
</dbReference>
<dbReference type="PANTHER" id="PTHR22617">
    <property type="entry name" value="CHEMOTAXIS SENSOR HISTIDINE KINASE-RELATED"/>
    <property type="match status" value="1"/>
</dbReference>
<dbReference type="SMART" id="SM00260">
    <property type="entry name" value="CheW"/>
    <property type="match status" value="1"/>
</dbReference>
<reference evidence="2 3" key="1">
    <citation type="submission" date="2019-03" db="EMBL/GenBank/DDBJ databases">
        <title>Genomic Encyclopedia of Type Strains, Phase IV (KMG-IV): sequencing the most valuable type-strain genomes for metagenomic binning, comparative biology and taxonomic classification.</title>
        <authorList>
            <person name="Goeker M."/>
        </authorList>
    </citation>
    <scope>NUCLEOTIDE SEQUENCE [LARGE SCALE GENOMIC DNA]</scope>
    <source>
        <strain evidence="2 3">DSM 21153</strain>
    </source>
</reference>